<reference evidence="10 11" key="1">
    <citation type="journal article" date="2015" name="Nature">
        <title>rRNA introns, odd ribosomes, and small enigmatic genomes across a large radiation of phyla.</title>
        <authorList>
            <person name="Brown C.T."/>
            <person name="Hug L.A."/>
            <person name="Thomas B.C."/>
            <person name="Sharon I."/>
            <person name="Castelle C.J."/>
            <person name="Singh A."/>
            <person name="Wilkins M.J."/>
            <person name="Williams K.H."/>
            <person name="Banfield J.F."/>
        </authorList>
    </citation>
    <scope>NUCLEOTIDE SEQUENCE [LARGE SCALE GENOMIC DNA]</scope>
</reference>
<evidence type="ECO:0000259" key="9">
    <source>
        <dbReference type="SMART" id="SM00481"/>
    </source>
</evidence>
<dbReference type="EMBL" id="LCKX01000005">
    <property type="protein sequence ID" value="KKU07811.1"/>
    <property type="molecule type" value="Genomic_DNA"/>
</dbReference>
<dbReference type="NCBIfam" id="TIGR00594">
    <property type="entry name" value="polc"/>
    <property type="match status" value="1"/>
</dbReference>
<dbReference type="Pfam" id="PF14579">
    <property type="entry name" value="HHH_6"/>
    <property type="match status" value="1"/>
</dbReference>
<dbReference type="InterPro" id="IPR004365">
    <property type="entry name" value="NA-bd_OB_tRNA"/>
</dbReference>
<dbReference type="InterPro" id="IPR011708">
    <property type="entry name" value="DNA_pol3_alpha_NTPase_dom"/>
</dbReference>
<accession>A0A0G1MHG2</accession>
<sequence>MPDFVHLHVHSHYSLLDGLPKVGELVNFAKKQGFKAIALTDYGALYGAIEFYKAARKAGIKPIIGFEAFMAHGSRLDLAPKPSEPDSHIVLLAENYEGYRNLMILSSRGALEGFTDKPRIDKELLREYHNGVIVLSGCLDGEIAQLITQGSMDRARAALEEYKTICGSDYFYLELQDHPERAGQMEANNALIELGRETGTPLVVTRDVHYLEKEDAPAQDILTCIKSGRTVDDQTRTRMTHIDRSLNSATDICSRFRHVEDALKNTVKIAERCNVEIPLGKWYFPPITIPVGKTSAQVLRENTEEGLKELSGEITPAMQERLDYELNIISTKGYDPYFLAVADYTKWARAHSIIATTRGSAAGSLVSYAIGITTVNPLDFKLPFERFLNPFRPSPPDIDMDFADNQRDEVIAYVTEKYGADKVAQIITFGTMAARGSVRDVGRALGFSYSFCDQVSKAIPFGSQGFLMTISKALQTTPELYALYNQNADVKRLLDLAQKIEGNARHTSVHAAGVVIAPTALTDFTPIQREVGGTRVTTQYDMYEVEEAGLLKMDFLGIRNLSILGNAVKIVQKTRDVAVDLQRIPWDDSQTYAMLSEGKTAGLFQLGGTGMTRYLMDLKPSNLFDIMAMVALFRPGPMESIPEFIRRKQDAKLITYLDPRMKEYLDMSYGVITYQDDVLLTAINIAGYSWEEADKLRKAMGKKIPEEMAAQKEKFIDGCIGNGLNSEKSHALWKLIEPFAAYGFNKAHAASYAVVAYQTAYMKARFPEEYMTAVLSAESGDIETVAQMVDECKHLGIDVLPPDVNESFELFAVVPHETSKANNALHPIRFGLGAIKNVGDHIAHVIIEERKARGAFESLEDLLRRIQDRDLNKKSLESLIKCGAMDRFGERGFLLNNIDVLCSFNKAIQREIDSNQTSLFGGSDKGGGRLMLKPYPAALKADRLAWEKELIGLYISEHPFADWSKRIGPHASRIAEINKAGAEMVSEWVVVCGMVMTAKKIITKKGSSMLFVQLQDATGSIEVVVFPKTYERYKAYLAEGAYVCVVGRHSEKENEKKILAERIEALNEDTWPQVQQTLKMARMGHGSEQMDARSRSAEIPVALDEEMSALVLITVPSQVTRVKIDALKQLLARVPGTCAVHLVWQKDGKTQRFVTSYKILYTKNLHRQIEALMGVGSVGLESP</sequence>
<dbReference type="SMART" id="SM00481">
    <property type="entry name" value="POLIIIAc"/>
    <property type="match status" value="1"/>
</dbReference>
<dbReference type="CDD" id="cd12113">
    <property type="entry name" value="PHP_PolIIIA_DnaE3"/>
    <property type="match status" value="1"/>
</dbReference>
<dbReference type="Gene3D" id="3.20.20.140">
    <property type="entry name" value="Metal-dependent hydrolases"/>
    <property type="match status" value="1"/>
</dbReference>
<gene>
    <name evidence="10" type="ORF">UX10_C0005G0017</name>
</gene>
<dbReference type="InterPro" id="IPR029460">
    <property type="entry name" value="DNAPol_HHH"/>
</dbReference>
<evidence type="ECO:0000256" key="5">
    <source>
        <dbReference type="ARBA" id="ARBA00022695"/>
    </source>
</evidence>
<protein>
    <recommendedName>
        <fullName evidence="3">DNA polymerase III subunit alpha</fullName>
        <ecNumber evidence="2">2.7.7.7</ecNumber>
    </recommendedName>
</protein>
<proteinExistence type="predicted"/>
<comment type="catalytic activity">
    <reaction evidence="8">
        <text>DNA(n) + a 2'-deoxyribonucleoside 5'-triphosphate = DNA(n+1) + diphosphate</text>
        <dbReference type="Rhea" id="RHEA:22508"/>
        <dbReference type="Rhea" id="RHEA-COMP:17339"/>
        <dbReference type="Rhea" id="RHEA-COMP:17340"/>
        <dbReference type="ChEBI" id="CHEBI:33019"/>
        <dbReference type="ChEBI" id="CHEBI:61560"/>
        <dbReference type="ChEBI" id="CHEBI:173112"/>
        <dbReference type="EC" id="2.7.7.7"/>
    </reaction>
</comment>
<keyword evidence="4" id="KW-0808">Transferase</keyword>
<dbReference type="EC" id="2.7.7.7" evidence="2"/>
<dbReference type="CDD" id="cd04485">
    <property type="entry name" value="DnaE_OBF"/>
    <property type="match status" value="1"/>
</dbReference>
<dbReference type="Pfam" id="PF17657">
    <property type="entry name" value="DNA_pol3_finger"/>
    <property type="match status" value="1"/>
</dbReference>
<dbReference type="InterPro" id="IPR040982">
    <property type="entry name" value="DNA_pol3_finger"/>
</dbReference>
<dbReference type="GO" id="GO:0003676">
    <property type="term" value="F:nucleic acid binding"/>
    <property type="evidence" value="ECO:0007669"/>
    <property type="project" value="InterPro"/>
</dbReference>
<dbReference type="SUPFAM" id="SSF89550">
    <property type="entry name" value="PHP domain-like"/>
    <property type="match status" value="1"/>
</dbReference>
<comment type="subcellular location">
    <subcellularLocation>
        <location evidence="1">Cytoplasm</location>
    </subcellularLocation>
</comment>
<evidence type="ECO:0000256" key="8">
    <source>
        <dbReference type="ARBA" id="ARBA00049244"/>
    </source>
</evidence>
<dbReference type="GO" id="GO:0005737">
    <property type="term" value="C:cytoplasm"/>
    <property type="evidence" value="ECO:0007669"/>
    <property type="project" value="UniProtKB-SubCell"/>
</dbReference>
<feature type="domain" description="Polymerase/histidinol phosphatase N-terminal" evidence="9">
    <location>
        <begin position="5"/>
        <end position="72"/>
    </location>
</feature>
<evidence type="ECO:0000256" key="3">
    <source>
        <dbReference type="ARBA" id="ARBA00019114"/>
    </source>
</evidence>
<name>A0A0G1MHG2_9BACT</name>
<evidence type="ECO:0000256" key="6">
    <source>
        <dbReference type="ARBA" id="ARBA00022705"/>
    </source>
</evidence>
<evidence type="ECO:0000313" key="10">
    <source>
        <dbReference type="EMBL" id="KKU07811.1"/>
    </source>
</evidence>
<evidence type="ECO:0000256" key="2">
    <source>
        <dbReference type="ARBA" id="ARBA00012417"/>
    </source>
</evidence>
<keyword evidence="7" id="KW-0239">DNA-directed DNA polymerase</keyword>
<dbReference type="SUPFAM" id="SSF50249">
    <property type="entry name" value="Nucleic acid-binding proteins"/>
    <property type="match status" value="1"/>
</dbReference>
<organism evidence="10 11">
    <name type="scientific">Candidatus Magasanikbacteria bacterium GW2011_GWA2_45_39</name>
    <dbReference type="NCBI Taxonomy" id="1619041"/>
    <lineage>
        <taxon>Bacteria</taxon>
        <taxon>Candidatus Magasanikiibacteriota</taxon>
    </lineage>
</organism>
<dbReference type="PANTHER" id="PTHR32294">
    <property type="entry name" value="DNA POLYMERASE III SUBUNIT ALPHA"/>
    <property type="match status" value="1"/>
</dbReference>
<dbReference type="InterPro" id="IPR012340">
    <property type="entry name" value="NA-bd_OB-fold"/>
</dbReference>
<keyword evidence="5" id="KW-0548">Nucleotidyltransferase</keyword>
<dbReference type="GO" id="GO:0006260">
    <property type="term" value="P:DNA replication"/>
    <property type="evidence" value="ECO:0007669"/>
    <property type="project" value="UniProtKB-KW"/>
</dbReference>
<dbReference type="InterPro" id="IPR004013">
    <property type="entry name" value="PHP_dom"/>
</dbReference>
<dbReference type="Pfam" id="PF01336">
    <property type="entry name" value="tRNA_anti-codon"/>
    <property type="match status" value="1"/>
</dbReference>
<evidence type="ECO:0000256" key="7">
    <source>
        <dbReference type="ARBA" id="ARBA00022932"/>
    </source>
</evidence>
<dbReference type="Pfam" id="PF07733">
    <property type="entry name" value="DNA_pol3_alpha"/>
    <property type="match status" value="1"/>
</dbReference>
<evidence type="ECO:0000256" key="4">
    <source>
        <dbReference type="ARBA" id="ARBA00022679"/>
    </source>
</evidence>
<dbReference type="AlphaFoldDB" id="A0A0G1MHG2"/>
<dbReference type="PATRIC" id="fig|1619041.3.peg.203"/>
<dbReference type="Proteomes" id="UP000033999">
    <property type="component" value="Unassembled WGS sequence"/>
</dbReference>
<dbReference type="InterPro" id="IPR003141">
    <property type="entry name" value="Pol/His_phosphatase_N"/>
</dbReference>
<dbReference type="InterPro" id="IPR016195">
    <property type="entry name" value="Pol/histidinol_Pase-like"/>
</dbReference>
<dbReference type="Gene3D" id="1.10.10.1600">
    <property type="entry name" value="Bacterial DNA polymerase III alpha subunit, thumb domain"/>
    <property type="match status" value="1"/>
</dbReference>
<dbReference type="GO" id="GO:0003887">
    <property type="term" value="F:DNA-directed DNA polymerase activity"/>
    <property type="evidence" value="ECO:0007669"/>
    <property type="project" value="UniProtKB-KW"/>
</dbReference>
<dbReference type="NCBIfam" id="NF004226">
    <property type="entry name" value="PRK05673.1"/>
    <property type="match status" value="1"/>
</dbReference>
<dbReference type="Gene3D" id="1.10.150.870">
    <property type="match status" value="1"/>
</dbReference>
<dbReference type="Gene3D" id="2.40.50.140">
    <property type="entry name" value="Nucleic acid-binding proteins"/>
    <property type="match status" value="1"/>
</dbReference>
<keyword evidence="6" id="KW-0235">DNA replication</keyword>
<dbReference type="InterPro" id="IPR041931">
    <property type="entry name" value="DNA_pol3_alpha_thumb_dom"/>
</dbReference>
<comment type="caution">
    <text evidence="10">The sequence shown here is derived from an EMBL/GenBank/DDBJ whole genome shotgun (WGS) entry which is preliminary data.</text>
</comment>
<evidence type="ECO:0000313" key="11">
    <source>
        <dbReference type="Proteomes" id="UP000033999"/>
    </source>
</evidence>
<dbReference type="PANTHER" id="PTHR32294:SF0">
    <property type="entry name" value="DNA POLYMERASE III SUBUNIT ALPHA"/>
    <property type="match status" value="1"/>
</dbReference>
<dbReference type="InterPro" id="IPR004805">
    <property type="entry name" value="DnaE2/DnaE/PolC"/>
</dbReference>
<dbReference type="GO" id="GO:0008408">
    <property type="term" value="F:3'-5' exonuclease activity"/>
    <property type="evidence" value="ECO:0007669"/>
    <property type="project" value="InterPro"/>
</dbReference>
<evidence type="ECO:0000256" key="1">
    <source>
        <dbReference type="ARBA" id="ARBA00004496"/>
    </source>
</evidence>
<dbReference type="Pfam" id="PF02811">
    <property type="entry name" value="PHP"/>
    <property type="match status" value="1"/>
</dbReference>